<dbReference type="Pfam" id="PF11835">
    <property type="entry name" value="RRM_8"/>
    <property type="match status" value="1"/>
</dbReference>
<feature type="compositionally biased region" description="Gly residues" evidence="5">
    <location>
        <begin position="293"/>
        <end position="303"/>
    </location>
</feature>
<sequence length="597" mass="64959">MKRPLAVLLPPPSPPAPQLLHPLAVTRDLIYGSPDPKYERGSDVLGVPGQEGSMSPQHNHSDNNNDAKKAKLDKTQIKPSRVIHIRNIPNEVTEAEIIHMGIPFGRVTNVLVLKGKNQAFLEMGDELAASTMVSYFGTCMPQLRGRAVYVQFSNHKELKTDQSHSNANASAQAALQAAQALTGGNDIQGGPNTVLRVVVEHMMYPISLDIIYQIFSRYGKVLKIVTFTKNNSFQVLVHFQDVVSAQTAKMALDGQNVYNGCCTLRIEYSKLTSLNVKYNNDKSRDYTNPGLPNGEGGESGGGGLQADQLLPQLMLTNPLARRFEPRLPGGQGVLPSPFGPLPGLTSPLAAQFTPGSPVTGLPLTAGGFAMPTSAATALAAQTALARLPGGQLSSTSCVLLVSNLNEEIITTDALFVLFGVYGDVQRVKILYNKKDSALIQVAEPHQANLAIMHLDKVRLYGKQMRVMSSKHQTVQLPKDGQPDAGLTKDYTSSNLHRFKKPGSKNYQNIYPPSSTLHLSNIPPNITEEDLKEAFTEAGFTVTGFKFFPKDKKMALLELPSVDEAVEALIKMHNHQLSDQNHLRVSFSKSNIQASTLR</sequence>
<dbReference type="InterPro" id="IPR035979">
    <property type="entry name" value="RBD_domain_sf"/>
</dbReference>
<dbReference type="InterPro" id="IPR021790">
    <property type="entry name" value="PTBP1-like_RRM2"/>
</dbReference>
<dbReference type="CDD" id="cd12425">
    <property type="entry name" value="RRM4_PTBP1_like"/>
    <property type="match status" value="1"/>
</dbReference>
<dbReference type="AlphaFoldDB" id="A0A0K8SA59"/>
<feature type="region of interest" description="Disordered" evidence="5">
    <location>
        <begin position="31"/>
        <end position="74"/>
    </location>
</feature>
<dbReference type="SMART" id="SM00360">
    <property type="entry name" value="RRM"/>
    <property type="match status" value="4"/>
</dbReference>
<dbReference type="InterPro" id="IPR000504">
    <property type="entry name" value="RRM_dom"/>
</dbReference>
<dbReference type="PANTHER" id="PTHR15592">
    <property type="entry name" value="MATRIN 3/NUCLEAR PROTEIN 220-RELATED"/>
    <property type="match status" value="1"/>
</dbReference>
<evidence type="ECO:0000259" key="6">
    <source>
        <dbReference type="PROSITE" id="PS50102"/>
    </source>
</evidence>
<dbReference type="GO" id="GO:0005634">
    <property type="term" value="C:nucleus"/>
    <property type="evidence" value="ECO:0007669"/>
    <property type="project" value="InterPro"/>
</dbReference>
<name>A0A0K8SA59_LYGHE</name>
<proteinExistence type="predicted"/>
<feature type="compositionally biased region" description="Basic and acidic residues" evidence="5">
    <location>
        <begin position="59"/>
        <end position="74"/>
    </location>
</feature>
<dbReference type="SUPFAM" id="SSF54928">
    <property type="entry name" value="RNA-binding domain, RBD"/>
    <property type="match status" value="4"/>
</dbReference>
<dbReference type="NCBIfam" id="TIGR01649">
    <property type="entry name" value="hnRNP-L_PTB"/>
    <property type="match status" value="1"/>
</dbReference>
<organism evidence="7">
    <name type="scientific">Lygus hesperus</name>
    <name type="common">Western plant bug</name>
    <dbReference type="NCBI Taxonomy" id="30085"/>
    <lineage>
        <taxon>Eukaryota</taxon>
        <taxon>Metazoa</taxon>
        <taxon>Ecdysozoa</taxon>
        <taxon>Arthropoda</taxon>
        <taxon>Hexapoda</taxon>
        <taxon>Insecta</taxon>
        <taxon>Pterygota</taxon>
        <taxon>Neoptera</taxon>
        <taxon>Paraneoptera</taxon>
        <taxon>Hemiptera</taxon>
        <taxon>Heteroptera</taxon>
        <taxon>Panheteroptera</taxon>
        <taxon>Cimicomorpha</taxon>
        <taxon>Miridae</taxon>
        <taxon>Mirini</taxon>
        <taxon>Lygus</taxon>
    </lineage>
</organism>
<evidence type="ECO:0000313" key="7">
    <source>
        <dbReference type="EMBL" id="JAG49640.1"/>
    </source>
</evidence>
<feature type="domain" description="RRM" evidence="6">
    <location>
        <begin position="397"/>
        <end position="471"/>
    </location>
</feature>
<dbReference type="InterPro" id="IPR012677">
    <property type="entry name" value="Nucleotide-bd_a/b_plait_sf"/>
</dbReference>
<evidence type="ECO:0000256" key="2">
    <source>
        <dbReference type="ARBA" id="ARBA00022737"/>
    </source>
</evidence>
<keyword evidence="2" id="KW-0677">Repeat</keyword>
<dbReference type="EMBL" id="GBRD01016186">
    <property type="protein sequence ID" value="JAG49640.1"/>
    <property type="molecule type" value="Transcribed_RNA"/>
</dbReference>
<dbReference type="FunFam" id="3.30.70.330:FF:000032">
    <property type="entry name" value="Polypyrimidine tract-binding protein 2 isoform 1"/>
    <property type="match status" value="1"/>
</dbReference>
<feature type="domain" description="RRM" evidence="6">
    <location>
        <begin position="81"/>
        <end position="165"/>
    </location>
</feature>
<keyword evidence="1" id="KW-0597">Phosphoprotein</keyword>
<evidence type="ECO:0000256" key="1">
    <source>
        <dbReference type="ARBA" id="ARBA00022553"/>
    </source>
</evidence>
<dbReference type="InterPro" id="IPR006536">
    <property type="entry name" value="HnRNP-L/PTB"/>
</dbReference>
<feature type="domain" description="RRM" evidence="6">
    <location>
        <begin position="195"/>
        <end position="271"/>
    </location>
</feature>
<evidence type="ECO:0000256" key="3">
    <source>
        <dbReference type="ARBA" id="ARBA00022884"/>
    </source>
</evidence>
<dbReference type="GO" id="GO:0003723">
    <property type="term" value="F:RNA binding"/>
    <property type="evidence" value="ECO:0007669"/>
    <property type="project" value="UniProtKB-UniRule"/>
</dbReference>
<feature type="domain" description="RRM" evidence="6">
    <location>
        <begin position="514"/>
        <end position="589"/>
    </location>
</feature>
<dbReference type="CDD" id="cd12693">
    <property type="entry name" value="RRM2_PTBP1_like"/>
    <property type="match status" value="1"/>
</dbReference>
<feature type="region of interest" description="Disordered" evidence="5">
    <location>
        <begin position="282"/>
        <end position="303"/>
    </location>
</feature>
<protein>
    <recommendedName>
        <fullName evidence="6">RRM domain-containing protein</fullName>
    </recommendedName>
</protein>
<dbReference type="EMBL" id="GBRD01008475">
    <property type="protein sequence ID" value="JAG57346.1"/>
    <property type="molecule type" value="Transcribed_RNA"/>
</dbReference>
<dbReference type="FunFam" id="3.30.70.330:FF:000036">
    <property type="entry name" value="polypyrimidine tract-binding protein 1 isoform X2"/>
    <property type="match status" value="1"/>
</dbReference>
<dbReference type="Gene3D" id="3.30.70.330">
    <property type="match status" value="4"/>
</dbReference>
<keyword evidence="3 4" id="KW-0694">RNA-binding</keyword>
<dbReference type="CDD" id="cd12423">
    <property type="entry name" value="RRM3_PTBP1_like"/>
    <property type="match status" value="1"/>
</dbReference>
<feature type="region of interest" description="Disordered" evidence="5">
    <location>
        <begin position="1"/>
        <end position="20"/>
    </location>
</feature>
<accession>A0A0K8SA59</accession>
<dbReference type="PROSITE" id="PS50102">
    <property type="entry name" value="RRM"/>
    <property type="match status" value="4"/>
</dbReference>
<dbReference type="InterPro" id="IPR055204">
    <property type="entry name" value="HNRNPL_RRM"/>
</dbReference>
<evidence type="ECO:0000256" key="4">
    <source>
        <dbReference type="PROSITE-ProRule" id="PRU00176"/>
    </source>
</evidence>
<dbReference type="Pfam" id="PF13893">
    <property type="entry name" value="RRM_5"/>
    <property type="match status" value="2"/>
</dbReference>
<dbReference type="GO" id="GO:0006397">
    <property type="term" value="P:mRNA processing"/>
    <property type="evidence" value="ECO:0007669"/>
    <property type="project" value="InterPro"/>
</dbReference>
<reference evidence="7" key="1">
    <citation type="submission" date="2014-09" db="EMBL/GenBank/DDBJ databases">
        <authorList>
            <person name="Magalhaes I.L.F."/>
            <person name="Oliveira U."/>
            <person name="Santos F.R."/>
            <person name="Vidigal T.H.D.A."/>
            <person name="Brescovit A.D."/>
            <person name="Santos A.J."/>
        </authorList>
    </citation>
    <scope>NUCLEOTIDE SEQUENCE</scope>
</reference>
<dbReference type="FunFam" id="3.30.70.330:FF:000341">
    <property type="entry name" value="Hephaestus, isoform C"/>
    <property type="match status" value="1"/>
</dbReference>
<evidence type="ECO:0000256" key="5">
    <source>
        <dbReference type="SAM" id="MobiDB-lite"/>
    </source>
</evidence>
<dbReference type="Pfam" id="PF22976">
    <property type="entry name" value="RRM_10"/>
    <property type="match status" value="1"/>
</dbReference>